<proteinExistence type="predicted"/>
<reference evidence="2 3" key="1">
    <citation type="journal article" date="2018" name="Front. Plant Sci.">
        <title>Red Clover (Trifolium pratense) and Zigzag Clover (T. medium) - A Picture of Genomic Similarities and Differences.</title>
        <authorList>
            <person name="Dluhosova J."/>
            <person name="Istvanek J."/>
            <person name="Nedelnik J."/>
            <person name="Repkova J."/>
        </authorList>
    </citation>
    <scope>NUCLEOTIDE SEQUENCE [LARGE SCALE GENOMIC DNA]</scope>
    <source>
        <strain evidence="3">cv. 10/8</strain>
        <tissue evidence="2">Leaf</tissue>
    </source>
</reference>
<dbReference type="Proteomes" id="UP000265520">
    <property type="component" value="Unassembled WGS sequence"/>
</dbReference>
<feature type="compositionally biased region" description="Basic residues" evidence="1">
    <location>
        <begin position="81"/>
        <end position="100"/>
    </location>
</feature>
<organism evidence="2 3">
    <name type="scientific">Trifolium medium</name>
    <dbReference type="NCBI Taxonomy" id="97028"/>
    <lineage>
        <taxon>Eukaryota</taxon>
        <taxon>Viridiplantae</taxon>
        <taxon>Streptophyta</taxon>
        <taxon>Embryophyta</taxon>
        <taxon>Tracheophyta</taxon>
        <taxon>Spermatophyta</taxon>
        <taxon>Magnoliopsida</taxon>
        <taxon>eudicotyledons</taxon>
        <taxon>Gunneridae</taxon>
        <taxon>Pentapetalae</taxon>
        <taxon>rosids</taxon>
        <taxon>fabids</taxon>
        <taxon>Fabales</taxon>
        <taxon>Fabaceae</taxon>
        <taxon>Papilionoideae</taxon>
        <taxon>50 kb inversion clade</taxon>
        <taxon>NPAAA clade</taxon>
        <taxon>Hologalegina</taxon>
        <taxon>IRL clade</taxon>
        <taxon>Trifolieae</taxon>
        <taxon>Trifolium</taxon>
    </lineage>
</organism>
<feature type="non-terminal residue" evidence="2">
    <location>
        <position position="113"/>
    </location>
</feature>
<comment type="caution">
    <text evidence="2">The sequence shown here is derived from an EMBL/GenBank/DDBJ whole genome shotgun (WGS) entry which is preliminary data.</text>
</comment>
<accession>A0A392RH97</accession>
<dbReference type="EMBL" id="LXQA010224902">
    <property type="protein sequence ID" value="MCI35587.1"/>
    <property type="molecule type" value="Genomic_DNA"/>
</dbReference>
<evidence type="ECO:0000313" key="3">
    <source>
        <dbReference type="Proteomes" id="UP000265520"/>
    </source>
</evidence>
<protein>
    <submittedName>
        <fullName evidence="2">Uncharacterized protein</fullName>
    </submittedName>
</protein>
<sequence length="113" mass="12659">MHATRQLVFPFGPIDVTGTFQVKSEAISNAGRADGREFWCSILADWRDAPSSPARRADGRGSNAFQLNGWRDAPSSPARRTIMRAKSKLPQHRRAARHHTLRDAPMAEDLHQN</sequence>
<dbReference type="AlphaFoldDB" id="A0A392RH97"/>
<keyword evidence="3" id="KW-1185">Reference proteome</keyword>
<evidence type="ECO:0000256" key="1">
    <source>
        <dbReference type="SAM" id="MobiDB-lite"/>
    </source>
</evidence>
<feature type="region of interest" description="Disordered" evidence="1">
    <location>
        <begin position="50"/>
        <end position="113"/>
    </location>
</feature>
<name>A0A392RH97_9FABA</name>
<evidence type="ECO:0000313" key="2">
    <source>
        <dbReference type="EMBL" id="MCI35587.1"/>
    </source>
</evidence>